<name>A0ABU6S8Z3_9FABA</name>
<dbReference type="Proteomes" id="UP001341840">
    <property type="component" value="Unassembled WGS sequence"/>
</dbReference>
<evidence type="ECO:0008006" key="3">
    <source>
        <dbReference type="Google" id="ProtNLM"/>
    </source>
</evidence>
<dbReference type="InterPro" id="IPR036047">
    <property type="entry name" value="F-box-like_dom_sf"/>
</dbReference>
<proteinExistence type="predicted"/>
<keyword evidence="2" id="KW-1185">Reference proteome</keyword>
<evidence type="ECO:0000313" key="2">
    <source>
        <dbReference type="Proteomes" id="UP001341840"/>
    </source>
</evidence>
<dbReference type="PANTHER" id="PTHR38926:SF2">
    <property type="entry name" value="F-BOX_LRR-REPEAT PROTEIN 21-RELATED"/>
    <property type="match status" value="1"/>
</dbReference>
<gene>
    <name evidence="1" type="ORF">PIB30_022460</name>
</gene>
<dbReference type="SUPFAM" id="SSF81383">
    <property type="entry name" value="F-box domain"/>
    <property type="match status" value="1"/>
</dbReference>
<reference evidence="1 2" key="1">
    <citation type="journal article" date="2023" name="Plants (Basel)">
        <title>Bridging the Gap: Combining Genomics and Transcriptomics Approaches to Understand Stylosanthes scabra, an Orphan Legume from the Brazilian Caatinga.</title>
        <authorList>
            <person name="Ferreira-Neto J.R.C."/>
            <person name="da Silva M.D."/>
            <person name="Binneck E."/>
            <person name="de Melo N.F."/>
            <person name="da Silva R.H."/>
            <person name="de Melo A.L.T.M."/>
            <person name="Pandolfi V."/>
            <person name="Bustamante F.O."/>
            <person name="Brasileiro-Vidal A.C."/>
            <person name="Benko-Iseppon A.M."/>
        </authorList>
    </citation>
    <scope>NUCLEOTIDE SEQUENCE [LARGE SCALE GENOMIC DNA]</scope>
    <source>
        <tissue evidence="1">Leaves</tissue>
    </source>
</reference>
<dbReference type="Gene3D" id="1.20.1280.50">
    <property type="match status" value="1"/>
</dbReference>
<evidence type="ECO:0000313" key="1">
    <source>
        <dbReference type="EMBL" id="MED6132817.1"/>
    </source>
</evidence>
<sequence length="133" mass="15529">MALLMDGIQKPCYLFARKFTPQTIHKLLHIFSNISSNHQTSKIKASLASVDEVGRSSKRRISNDQVCTSWRNISMDPTMWHTIDMRPFHHPRFRDHHLDSLCRRAIRHGSGNLMDISIEYFANDDLLYYIAQL</sequence>
<organism evidence="1 2">
    <name type="scientific">Stylosanthes scabra</name>
    <dbReference type="NCBI Taxonomy" id="79078"/>
    <lineage>
        <taxon>Eukaryota</taxon>
        <taxon>Viridiplantae</taxon>
        <taxon>Streptophyta</taxon>
        <taxon>Embryophyta</taxon>
        <taxon>Tracheophyta</taxon>
        <taxon>Spermatophyta</taxon>
        <taxon>Magnoliopsida</taxon>
        <taxon>eudicotyledons</taxon>
        <taxon>Gunneridae</taxon>
        <taxon>Pentapetalae</taxon>
        <taxon>rosids</taxon>
        <taxon>fabids</taxon>
        <taxon>Fabales</taxon>
        <taxon>Fabaceae</taxon>
        <taxon>Papilionoideae</taxon>
        <taxon>50 kb inversion clade</taxon>
        <taxon>dalbergioids sensu lato</taxon>
        <taxon>Dalbergieae</taxon>
        <taxon>Pterocarpus clade</taxon>
        <taxon>Stylosanthes</taxon>
    </lineage>
</organism>
<accession>A0ABU6S8Z3</accession>
<dbReference type="PANTHER" id="PTHR38926">
    <property type="entry name" value="F-BOX DOMAIN CONTAINING PROTEIN, EXPRESSED"/>
    <property type="match status" value="1"/>
</dbReference>
<comment type="caution">
    <text evidence="1">The sequence shown here is derived from an EMBL/GenBank/DDBJ whole genome shotgun (WGS) entry which is preliminary data.</text>
</comment>
<protein>
    <recommendedName>
        <fullName evidence="3">F-box domain-containing protein</fullName>
    </recommendedName>
</protein>
<dbReference type="EMBL" id="JASCZI010060491">
    <property type="protein sequence ID" value="MED6132817.1"/>
    <property type="molecule type" value="Genomic_DNA"/>
</dbReference>